<sequence length="350" mass="37320">MFSPCTRTDFCVTETPHLWVGQQEEEGGNAMSAGNIPFAKRPDGDVAEMTLRSGEVDTSAGTGAGDGDFYLDASGPPTITTAVSPAAQKPLLVGGDMRKASVLSGEPRKAPKASPGESGSGLRSGRASRQQMEVLVDAPLTPTPPPPAAQRAHGPTYYQGTPSIAVTSASTAFLEGTEVKVNTSHLNGSDKALRNRSFKLPYKLINFSLRTASYRTTRSPQRSIRLSPRQRSSLSLSRQSAFSRSESPGPRRVIRRPGVSRDGGAHTKATTSGFLTVPPQPPVDDGADTEAPTDTLMSDRISRTQLRDGKGATRMPPAGRDETGRKVWRQELDPKNTGVAVVGWIVPNDR</sequence>
<reference evidence="4" key="1">
    <citation type="submission" date="2016-06" db="UniProtKB">
        <authorList>
            <consortium name="WormBaseParasite"/>
        </authorList>
    </citation>
    <scope>IDENTIFICATION</scope>
</reference>
<feature type="region of interest" description="Disordered" evidence="1">
    <location>
        <begin position="214"/>
        <end position="293"/>
    </location>
</feature>
<dbReference type="OrthoDB" id="10541860at2759"/>
<feature type="compositionally biased region" description="Low complexity" evidence="1">
    <location>
        <begin position="218"/>
        <end position="251"/>
    </location>
</feature>
<dbReference type="AlphaFoldDB" id="A0A183SYU6"/>
<organism evidence="4">
    <name type="scientific">Schistocephalus solidus</name>
    <name type="common">Tapeworm</name>
    <dbReference type="NCBI Taxonomy" id="70667"/>
    <lineage>
        <taxon>Eukaryota</taxon>
        <taxon>Metazoa</taxon>
        <taxon>Spiralia</taxon>
        <taxon>Lophotrochozoa</taxon>
        <taxon>Platyhelminthes</taxon>
        <taxon>Cestoda</taxon>
        <taxon>Eucestoda</taxon>
        <taxon>Diphyllobothriidea</taxon>
        <taxon>Diphyllobothriidae</taxon>
        <taxon>Schistocephalus</taxon>
    </lineage>
</organism>
<name>A0A183SYU6_SCHSO</name>
<evidence type="ECO:0000313" key="3">
    <source>
        <dbReference type="Proteomes" id="UP000275846"/>
    </source>
</evidence>
<evidence type="ECO:0000313" key="4">
    <source>
        <dbReference type="WBParaSite" id="SSLN_0000975401-mRNA-1"/>
    </source>
</evidence>
<keyword evidence="3" id="KW-1185">Reference proteome</keyword>
<evidence type="ECO:0000313" key="2">
    <source>
        <dbReference type="EMBL" id="VDL95779.1"/>
    </source>
</evidence>
<evidence type="ECO:0000256" key="1">
    <source>
        <dbReference type="SAM" id="MobiDB-lite"/>
    </source>
</evidence>
<protein>
    <submittedName>
        <fullName evidence="2 4">Uncharacterized protein</fullName>
    </submittedName>
</protein>
<dbReference type="WBParaSite" id="SSLN_0000975401-mRNA-1">
    <property type="protein sequence ID" value="SSLN_0000975401-mRNA-1"/>
    <property type="gene ID" value="SSLN_0000975401"/>
</dbReference>
<gene>
    <name evidence="2" type="ORF">SSLN_LOCUS9394</name>
</gene>
<reference evidence="2 3" key="2">
    <citation type="submission" date="2018-11" db="EMBL/GenBank/DDBJ databases">
        <authorList>
            <consortium name="Pathogen Informatics"/>
        </authorList>
    </citation>
    <scope>NUCLEOTIDE SEQUENCE [LARGE SCALE GENOMIC DNA]</scope>
    <source>
        <strain evidence="2 3">NST_G2</strain>
    </source>
</reference>
<feature type="compositionally biased region" description="Low complexity" evidence="1">
    <location>
        <begin position="114"/>
        <end position="129"/>
    </location>
</feature>
<accession>A0A183SYU6</accession>
<feature type="region of interest" description="Disordered" evidence="1">
    <location>
        <begin position="102"/>
        <end position="159"/>
    </location>
</feature>
<dbReference type="EMBL" id="UYSU01035216">
    <property type="protein sequence ID" value="VDL95779.1"/>
    <property type="molecule type" value="Genomic_DNA"/>
</dbReference>
<dbReference type="Proteomes" id="UP000275846">
    <property type="component" value="Unassembled WGS sequence"/>
</dbReference>
<proteinExistence type="predicted"/>